<protein>
    <submittedName>
        <fullName evidence="1">Uncharacterized protein</fullName>
    </submittedName>
</protein>
<name>A0ABW9RLF3_9BACT</name>
<comment type="caution">
    <text evidence="1">The sequence shown here is derived from an EMBL/GenBank/DDBJ whole genome shotgun (WGS) entry which is preliminary data.</text>
</comment>
<reference evidence="1 2" key="1">
    <citation type="submission" date="2019-02" db="EMBL/GenBank/DDBJ databases">
        <authorList>
            <person name="Goldberg S.R."/>
            <person name="Haltli B.A."/>
            <person name="Correa H."/>
            <person name="Russell K.G."/>
        </authorList>
    </citation>
    <scope>NUCLEOTIDE SEQUENCE [LARGE SCALE GENOMIC DNA]</scope>
    <source>
        <strain evidence="1 2">JCM 16186</strain>
    </source>
</reference>
<accession>A0ABW9RLF3</accession>
<evidence type="ECO:0000313" key="2">
    <source>
        <dbReference type="Proteomes" id="UP000798808"/>
    </source>
</evidence>
<dbReference type="Proteomes" id="UP000798808">
    <property type="component" value="Unassembled WGS sequence"/>
</dbReference>
<organism evidence="1 2">
    <name type="scientific">Fulvivirga kasyanovii</name>
    <dbReference type="NCBI Taxonomy" id="396812"/>
    <lineage>
        <taxon>Bacteria</taxon>
        <taxon>Pseudomonadati</taxon>
        <taxon>Bacteroidota</taxon>
        <taxon>Cytophagia</taxon>
        <taxon>Cytophagales</taxon>
        <taxon>Fulvivirgaceae</taxon>
        <taxon>Fulvivirga</taxon>
    </lineage>
</organism>
<gene>
    <name evidence="1" type="ORF">E1163_08295</name>
</gene>
<sequence length="97" mass="11162">MVRIVFFLIIIIGASCTSKEYVELKPVILSGDQLVETEPAGNFYGNVKHVLDFYNVPYKVDEHGVVLITRELRADRDLLRNYTNKANDPEWMEMNGQ</sequence>
<dbReference type="EMBL" id="SMLW01000467">
    <property type="protein sequence ID" value="MTI24938.1"/>
    <property type="molecule type" value="Genomic_DNA"/>
</dbReference>
<dbReference type="RefSeq" id="WP_155170977.1">
    <property type="nucleotide sequence ID" value="NZ_BAAAFL010000015.1"/>
</dbReference>
<dbReference type="PROSITE" id="PS51257">
    <property type="entry name" value="PROKAR_LIPOPROTEIN"/>
    <property type="match status" value="1"/>
</dbReference>
<proteinExistence type="predicted"/>
<keyword evidence="2" id="KW-1185">Reference proteome</keyword>
<evidence type="ECO:0000313" key="1">
    <source>
        <dbReference type="EMBL" id="MTI24938.1"/>
    </source>
</evidence>